<keyword evidence="3" id="KW-1185">Reference proteome</keyword>
<evidence type="ECO:0000313" key="3">
    <source>
        <dbReference type="Proteomes" id="UP001190700"/>
    </source>
</evidence>
<protein>
    <submittedName>
        <fullName evidence="2">Uncharacterized protein</fullName>
    </submittedName>
</protein>
<evidence type="ECO:0000313" key="2">
    <source>
        <dbReference type="EMBL" id="KAK3264788.1"/>
    </source>
</evidence>
<keyword evidence="1" id="KW-0472">Membrane</keyword>
<feature type="transmembrane region" description="Helical" evidence="1">
    <location>
        <begin position="58"/>
        <end position="78"/>
    </location>
</feature>
<reference evidence="2 3" key="1">
    <citation type="journal article" date="2015" name="Genome Biol. Evol.">
        <title>Comparative Genomics of a Bacterivorous Green Alga Reveals Evolutionary Causalities and Consequences of Phago-Mixotrophic Mode of Nutrition.</title>
        <authorList>
            <person name="Burns J.A."/>
            <person name="Paasch A."/>
            <person name="Narechania A."/>
            <person name="Kim E."/>
        </authorList>
    </citation>
    <scope>NUCLEOTIDE SEQUENCE [LARGE SCALE GENOMIC DNA]</scope>
    <source>
        <strain evidence="2 3">PLY_AMNH</strain>
    </source>
</reference>
<evidence type="ECO:0000256" key="1">
    <source>
        <dbReference type="SAM" id="Phobius"/>
    </source>
</evidence>
<feature type="transmembrane region" description="Helical" evidence="1">
    <location>
        <begin position="189"/>
        <end position="209"/>
    </location>
</feature>
<feature type="transmembrane region" description="Helical" evidence="1">
    <location>
        <begin position="164"/>
        <end position="183"/>
    </location>
</feature>
<keyword evidence="1" id="KW-1133">Transmembrane helix</keyword>
<dbReference type="Proteomes" id="UP001190700">
    <property type="component" value="Unassembled WGS sequence"/>
</dbReference>
<sequence>MMTARAVQAEHIFHPAAAMLTARRLHQDRLHHHRLLWIATIQLVVPLVVLLIGKGIIIVIPCVILWSATWTMVIVPLTMYHHRLRHHRLHHHRLHHHRLSLWIATIQLVVPLVVLLIGKGMIIVIPRVILWSATWTMVIVPLTMYRHRLRHHRLHHHRLHHHRLSLWIATIQLVVPLVVLLIGKGMIIVIPRVILWSATWTMVIVPLTMPQHHHRRRPRIIHHQSHTHHLLVRRLLNHHHHLRRHHLCQGGGTPKSGRHKTGALLREGWSYWMVDGLCGQWSLAPQPQPQKELTGGLSIALVGGQWDSGGCGRWLTRASEGVEGGPAGGLWLGWKQVERLGGERAWRQAVAEQAVAEDVEGEVHGAVCLVARIGLSAVAQAPGR</sequence>
<comment type="caution">
    <text evidence="2">The sequence shown here is derived from an EMBL/GenBank/DDBJ whole genome shotgun (WGS) entry which is preliminary data.</text>
</comment>
<dbReference type="AlphaFoldDB" id="A0AAE0FSD6"/>
<feature type="transmembrane region" description="Helical" evidence="1">
    <location>
        <begin position="124"/>
        <end position="143"/>
    </location>
</feature>
<name>A0AAE0FSD6_9CHLO</name>
<proteinExistence type="predicted"/>
<gene>
    <name evidence="2" type="ORF">CYMTET_26496</name>
</gene>
<keyword evidence="1" id="KW-0812">Transmembrane</keyword>
<feature type="transmembrane region" description="Helical" evidence="1">
    <location>
        <begin position="34"/>
        <end position="52"/>
    </location>
</feature>
<organism evidence="2 3">
    <name type="scientific">Cymbomonas tetramitiformis</name>
    <dbReference type="NCBI Taxonomy" id="36881"/>
    <lineage>
        <taxon>Eukaryota</taxon>
        <taxon>Viridiplantae</taxon>
        <taxon>Chlorophyta</taxon>
        <taxon>Pyramimonadophyceae</taxon>
        <taxon>Pyramimonadales</taxon>
        <taxon>Pyramimonadaceae</taxon>
        <taxon>Cymbomonas</taxon>
    </lineage>
</organism>
<accession>A0AAE0FSD6</accession>
<feature type="transmembrane region" description="Helical" evidence="1">
    <location>
        <begin position="99"/>
        <end position="118"/>
    </location>
</feature>
<dbReference type="EMBL" id="LGRX02014360">
    <property type="protein sequence ID" value="KAK3264788.1"/>
    <property type="molecule type" value="Genomic_DNA"/>
</dbReference>